<proteinExistence type="inferred from homology"/>
<dbReference type="AlphaFoldDB" id="X0VD75"/>
<keyword evidence="4" id="KW-0378">Hydrolase</keyword>
<dbReference type="GO" id="GO:0046872">
    <property type="term" value="F:metal ion binding"/>
    <property type="evidence" value="ECO:0007669"/>
    <property type="project" value="UniProtKB-KW"/>
</dbReference>
<feature type="domain" description="PIN" evidence="7">
    <location>
        <begin position="5"/>
        <end position="108"/>
    </location>
</feature>
<dbReference type="PANTHER" id="PTHR33653">
    <property type="entry name" value="RIBONUCLEASE VAPC2"/>
    <property type="match status" value="1"/>
</dbReference>
<dbReference type="SUPFAM" id="SSF88723">
    <property type="entry name" value="PIN domain-like"/>
    <property type="match status" value="1"/>
</dbReference>
<organism evidence="8">
    <name type="scientific">marine sediment metagenome</name>
    <dbReference type="NCBI Taxonomy" id="412755"/>
    <lineage>
        <taxon>unclassified sequences</taxon>
        <taxon>metagenomes</taxon>
        <taxon>ecological metagenomes</taxon>
    </lineage>
</organism>
<dbReference type="InterPro" id="IPR029060">
    <property type="entry name" value="PIN-like_dom_sf"/>
</dbReference>
<sequence length="124" mass="14147">MIERLVDSVILIDHLNGIDKATKFVLDLAPNETAISVITRAEILVGIDEKEEAIVKAFLNQYHLLIIDKTIADLSATLRKRYGWKLPDAFQAALALHHKIKLTTRNKKDFDPKKHNFIEIPYSI</sequence>
<comment type="cofactor">
    <cofactor evidence="1">
        <name>Mg(2+)</name>
        <dbReference type="ChEBI" id="CHEBI:18420"/>
    </cofactor>
</comment>
<dbReference type="InterPro" id="IPR050556">
    <property type="entry name" value="Type_II_TA_system_RNase"/>
</dbReference>
<dbReference type="PANTHER" id="PTHR33653:SF1">
    <property type="entry name" value="RIBONUCLEASE VAPC2"/>
    <property type="match status" value="1"/>
</dbReference>
<accession>X0VD75</accession>
<keyword evidence="2" id="KW-0540">Nuclease</keyword>
<evidence type="ECO:0000256" key="4">
    <source>
        <dbReference type="ARBA" id="ARBA00022801"/>
    </source>
</evidence>
<comment type="caution">
    <text evidence="8">The sequence shown here is derived from an EMBL/GenBank/DDBJ whole genome shotgun (WGS) entry which is preliminary data.</text>
</comment>
<protein>
    <recommendedName>
        <fullName evidence="7">PIN domain-containing protein</fullName>
    </recommendedName>
</protein>
<evidence type="ECO:0000313" key="8">
    <source>
        <dbReference type="EMBL" id="GAG09217.1"/>
    </source>
</evidence>
<evidence type="ECO:0000256" key="6">
    <source>
        <dbReference type="ARBA" id="ARBA00038093"/>
    </source>
</evidence>
<dbReference type="GO" id="GO:0004518">
    <property type="term" value="F:nuclease activity"/>
    <property type="evidence" value="ECO:0007669"/>
    <property type="project" value="UniProtKB-KW"/>
</dbReference>
<evidence type="ECO:0000256" key="2">
    <source>
        <dbReference type="ARBA" id="ARBA00022722"/>
    </source>
</evidence>
<gene>
    <name evidence="8" type="ORF">S01H1_40840</name>
</gene>
<evidence type="ECO:0000259" key="7">
    <source>
        <dbReference type="Pfam" id="PF01850"/>
    </source>
</evidence>
<keyword evidence="5" id="KW-0460">Magnesium</keyword>
<dbReference type="Gene3D" id="3.40.50.1010">
    <property type="entry name" value="5'-nuclease"/>
    <property type="match status" value="1"/>
</dbReference>
<reference evidence="8" key="1">
    <citation type="journal article" date="2014" name="Front. Microbiol.">
        <title>High frequency of phylogenetically diverse reductive dehalogenase-homologous genes in deep subseafloor sedimentary metagenomes.</title>
        <authorList>
            <person name="Kawai M."/>
            <person name="Futagami T."/>
            <person name="Toyoda A."/>
            <person name="Takaki Y."/>
            <person name="Nishi S."/>
            <person name="Hori S."/>
            <person name="Arai W."/>
            <person name="Tsubouchi T."/>
            <person name="Morono Y."/>
            <person name="Uchiyama I."/>
            <person name="Ito T."/>
            <person name="Fujiyama A."/>
            <person name="Inagaki F."/>
            <person name="Takami H."/>
        </authorList>
    </citation>
    <scope>NUCLEOTIDE SEQUENCE</scope>
    <source>
        <strain evidence="8">Expedition CK06-06</strain>
    </source>
</reference>
<evidence type="ECO:0000256" key="3">
    <source>
        <dbReference type="ARBA" id="ARBA00022723"/>
    </source>
</evidence>
<dbReference type="GO" id="GO:0016787">
    <property type="term" value="F:hydrolase activity"/>
    <property type="evidence" value="ECO:0007669"/>
    <property type="project" value="UniProtKB-KW"/>
</dbReference>
<name>X0VD75_9ZZZZ</name>
<dbReference type="EMBL" id="BARS01025876">
    <property type="protein sequence ID" value="GAG09217.1"/>
    <property type="molecule type" value="Genomic_DNA"/>
</dbReference>
<comment type="similarity">
    <text evidence="6">Belongs to the PINc/VapC protein family.</text>
</comment>
<dbReference type="InterPro" id="IPR002716">
    <property type="entry name" value="PIN_dom"/>
</dbReference>
<evidence type="ECO:0000256" key="5">
    <source>
        <dbReference type="ARBA" id="ARBA00022842"/>
    </source>
</evidence>
<evidence type="ECO:0000256" key="1">
    <source>
        <dbReference type="ARBA" id="ARBA00001946"/>
    </source>
</evidence>
<keyword evidence="3" id="KW-0479">Metal-binding</keyword>
<dbReference type="Pfam" id="PF01850">
    <property type="entry name" value="PIN"/>
    <property type="match status" value="1"/>
</dbReference>